<dbReference type="GO" id="GO:0033214">
    <property type="term" value="P:siderophore-iron import into cell"/>
    <property type="evidence" value="ECO:0007669"/>
    <property type="project" value="TreeGrafter"/>
</dbReference>
<organism evidence="9 10">
    <name type="scientific">Chromatocurvus halotolerans</name>
    <dbReference type="NCBI Taxonomy" id="1132028"/>
    <lineage>
        <taxon>Bacteria</taxon>
        <taxon>Pseudomonadati</taxon>
        <taxon>Pseudomonadota</taxon>
        <taxon>Gammaproteobacteria</taxon>
        <taxon>Cellvibrionales</taxon>
        <taxon>Halieaceae</taxon>
        <taxon>Chromatocurvus</taxon>
    </lineage>
</organism>
<protein>
    <submittedName>
        <fullName evidence="9">Iron complex transport system permease protein</fullName>
    </submittedName>
</protein>
<gene>
    <name evidence="9" type="ORF">EV688_101283</name>
</gene>
<dbReference type="AlphaFoldDB" id="A0A4R2L3S6"/>
<evidence type="ECO:0000256" key="6">
    <source>
        <dbReference type="ARBA" id="ARBA00022989"/>
    </source>
</evidence>
<keyword evidence="6 8" id="KW-1133">Transmembrane helix</keyword>
<comment type="subcellular location">
    <subcellularLocation>
        <location evidence="1">Cell membrane</location>
        <topology evidence="1">Multi-pass membrane protein</topology>
    </subcellularLocation>
</comment>
<dbReference type="GO" id="GO:0005886">
    <property type="term" value="C:plasma membrane"/>
    <property type="evidence" value="ECO:0007669"/>
    <property type="project" value="UniProtKB-SubCell"/>
</dbReference>
<evidence type="ECO:0000256" key="3">
    <source>
        <dbReference type="ARBA" id="ARBA00022448"/>
    </source>
</evidence>
<dbReference type="CDD" id="cd06550">
    <property type="entry name" value="TM_ABC_iron-siderophores_like"/>
    <property type="match status" value="1"/>
</dbReference>
<feature type="transmembrane region" description="Helical" evidence="8">
    <location>
        <begin position="330"/>
        <end position="347"/>
    </location>
</feature>
<evidence type="ECO:0000256" key="7">
    <source>
        <dbReference type="ARBA" id="ARBA00023136"/>
    </source>
</evidence>
<dbReference type="Gene3D" id="1.10.3470.10">
    <property type="entry name" value="ABC transporter involved in vitamin B12 uptake, BtuC"/>
    <property type="match status" value="1"/>
</dbReference>
<evidence type="ECO:0000313" key="10">
    <source>
        <dbReference type="Proteomes" id="UP000294980"/>
    </source>
</evidence>
<feature type="transmembrane region" description="Helical" evidence="8">
    <location>
        <begin position="137"/>
        <end position="157"/>
    </location>
</feature>
<dbReference type="SUPFAM" id="SSF81345">
    <property type="entry name" value="ABC transporter involved in vitamin B12 uptake, BtuC"/>
    <property type="match status" value="1"/>
</dbReference>
<comment type="similarity">
    <text evidence="2">Belongs to the binding-protein-dependent transport system permease family. FecCD subfamily.</text>
</comment>
<keyword evidence="5 8" id="KW-0812">Transmembrane</keyword>
<dbReference type="InterPro" id="IPR037294">
    <property type="entry name" value="ABC_BtuC-like"/>
</dbReference>
<feature type="transmembrane region" description="Helical" evidence="8">
    <location>
        <begin position="211"/>
        <end position="230"/>
    </location>
</feature>
<evidence type="ECO:0000313" key="9">
    <source>
        <dbReference type="EMBL" id="TCO78466.1"/>
    </source>
</evidence>
<dbReference type="RefSeq" id="WP_117316613.1">
    <property type="nucleotide sequence ID" value="NZ_QQSW01000006.1"/>
</dbReference>
<feature type="transmembrane region" description="Helical" evidence="8">
    <location>
        <begin position="27"/>
        <end position="57"/>
    </location>
</feature>
<feature type="transmembrane region" description="Helical" evidence="8">
    <location>
        <begin position="169"/>
        <end position="191"/>
    </location>
</feature>
<dbReference type="Pfam" id="PF01032">
    <property type="entry name" value="FecCD"/>
    <property type="match status" value="1"/>
</dbReference>
<keyword evidence="4" id="KW-1003">Cell membrane</keyword>
<evidence type="ECO:0000256" key="4">
    <source>
        <dbReference type="ARBA" id="ARBA00022475"/>
    </source>
</evidence>
<feature type="transmembrane region" description="Helical" evidence="8">
    <location>
        <begin position="260"/>
        <end position="288"/>
    </location>
</feature>
<evidence type="ECO:0000256" key="1">
    <source>
        <dbReference type="ARBA" id="ARBA00004651"/>
    </source>
</evidence>
<evidence type="ECO:0000256" key="5">
    <source>
        <dbReference type="ARBA" id="ARBA00022692"/>
    </source>
</evidence>
<dbReference type="EMBL" id="SLWX01000001">
    <property type="protein sequence ID" value="TCO78466.1"/>
    <property type="molecule type" value="Genomic_DNA"/>
</dbReference>
<feature type="transmembrane region" description="Helical" evidence="8">
    <location>
        <begin position="77"/>
        <end position="98"/>
    </location>
</feature>
<accession>A0A4R2L3S6</accession>
<proteinExistence type="inferred from homology"/>
<dbReference type="GO" id="GO:0022857">
    <property type="term" value="F:transmembrane transporter activity"/>
    <property type="evidence" value="ECO:0007669"/>
    <property type="project" value="InterPro"/>
</dbReference>
<evidence type="ECO:0000256" key="8">
    <source>
        <dbReference type="SAM" id="Phobius"/>
    </source>
</evidence>
<dbReference type="PANTHER" id="PTHR30472:SF25">
    <property type="entry name" value="ABC TRANSPORTER PERMEASE PROTEIN MJ0876-RELATED"/>
    <property type="match status" value="1"/>
</dbReference>
<evidence type="ECO:0000256" key="2">
    <source>
        <dbReference type="ARBA" id="ARBA00007935"/>
    </source>
</evidence>
<feature type="transmembrane region" description="Helical" evidence="8">
    <location>
        <begin position="107"/>
        <end position="125"/>
    </location>
</feature>
<dbReference type="InterPro" id="IPR000522">
    <property type="entry name" value="ABC_transptr_permease_BtuC"/>
</dbReference>
<dbReference type="FunFam" id="1.10.3470.10:FF:000001">
    <property type="entry name" value="Vitamin B12 ABC transporter permease BtuC"/>
    <property type="match status" value="1"/>
</dbReference>
<dbReference type="Proteomes" id="UP000294980">
    <property type="component" value="Unassembled WGS sequence"/>
</dbReference>
<keyword evidence="3" id="KW-0813">Transport</keyword>
<keyword evidence="7 8" id="KW-0472">Membrane</keyword>
<keyword evidence="10" id="KW-1185">Reference proteome</keyword>
<sequence length="352" mass="36723">MSIEMSTGAVVERRLRPWRESLPNQRLLLYTGALMAITLIAISTGAVDLDIVGFLLGTADLSALQRNVLLELRLPRVLLAGAVGAALAIAGACLQGLFRNPLAEPQLIGVSSGAALGAISMIVFGNQLSIPDALMPFSLPVAAIIGALLVTSGLYALACRHGQRNVVGLLLLGIAVNAMSGVGIGLFTWVANDGELRSLTFWTMGSFGGNRWNTVMPAVVLIALALAIVLPTARQLDRLQLGELEAERLGVCLRSLKRRVIFGVAVAVGAGVAVAGTIGFVGLVVPHIARLLTGVRHRSLLPASALLGACLTIAADLGARTLVVPAEMPVGLITSAIGAPFFFWLILRVRNA</sequence>
<dbReference type="PANTHER" id="PTHR30472">
    <property type="entry name" value="FERRIC ENTEROBACTIN TRANSPORT SYSTEM PERMEASE PROTEIN"/>
    <property type="match status" value="1"/>
</dbReference>
<dbReference type="OrthoDB" id="9055647at2"/>
<name>A0A4R2L3S6_9GAMM</name>
<reference evidence="9 10" key="1">
    <citation type="submission" date="2019-03" db="EMBL/GenBank/DDBJ databases">
        <title>Genomic Encyclopedia of Type Strains, Phase IV (KMG-IV): sequencing the most valuable type-strain genomes for metagenomic binning, comparative biology and taxonomic classification.</title>
        <authorList>
            <person name="Goeker M."/>
        </authorList>
    </citation>
    <scope>NUCLEOTIDE SEQUENCE [LARGE SCALE GENOMIC DNA]</scope>
    <source>
        <strain evidence="9 10">DSM 23344</strain>
    </source>
</reference>
<comment type="caution">
    <text evidence="9">The sequence shown here is derived from an EMBL/GenBank/DDBJ whole genome shotgun (WGS) entry which is preliminary data.</text>
</comment>